<evidence type="ECO:0000313" key="4">
    <source>
        <dbReference type="Proteomes" id="UP000758603"/>
    </source>
</evidence>
<keyword evidence="4" id="KW-1185">Reference proteome</keyword>
<evidence type="ECO:0000259" key="2">
    <source>
        <dbReference type="Pfam" id="PF01476"/>
    </source>
</evidence>
<reference evidence="3" key="1">
    <citation type="journal article" date="2021" name="Nat. Commun.">
        <title>Genetic determinants of endophytism in the Arabidopsis root mycobiome.</title>
        <authorList>
            <person name="Mesny F."/>
            <person name="Miyauchi S."/>
            <person name="Thiergart T."/>
            <person name="Pickel B."/>
            <person name="Atanasova L."/>
            <person name="Karlsson M."/>
            <person name="Huettel B."/>
            <person name="Barry K.W."/>
            <person name="Haridas S."/>
            <person name="Chen C."/>
            <person name="Bauer D."/>
            <person name="Andreopoulos W."/>
            <person name="Pangilinan J."/>
            <person name="LaButti K."/>
            <person name="Riley R."/>
            <person name="Lipzen A."/>
            <person name="Clum A."/>
            <person name="Drula E."/>
            <person name="Henrissat B."/>
            <person name="Kohler A."/>
            <person name="Grigoriev I.V."/>
            <person name="Martin F.M."/>
            <person name="Hacquard S."/>
        </authorList>
    </citation>
    <scope>NUCLEOTIDE SEQUENCE</scope>
    <source>
        <strain evidence="3">MPI-SDFR-AT-0073</strain>
    </source>
</reference>
<accession>A0A9P8UK01</accession>
<dbReference type="Proteomes" id="UP000758603">
    <property type="component" value="Unassembled WGS sequence"/>
</dbReference>
<dbReference type="InterPro" id="IPR018392">
    <property type="entry name" value="LysM"/>
</dbReference>
<dbReference type="RefSeq" id="XP_045958175.1">
    <property type="nucleotide sequence ID" value="XM_046107250.1"/>
</dbReference>
<feature type="domain" description="LysM" evidence="2">
    <location>
        <begin position="127"/>
        <end position="159"/>
    </location>
</feature>
<proteinExistence type="predicted"/>
<gene>
    <name evidence="3" type="ORF">BKA67DRAFT_658244</name>
</gene>
<protein>
    <recommendedName>
        <fullName evidence="2">LysM domain-containing protein</fullName>
    </recommendedName>
</protein>
<dbReference type="GeneID" id="70136141"/>
<evidence type="ECO:0000313" key="3">
    <source>
        <dbReference type="EMBL" id="KAH6653905.1"/>
    </source>
</evidence>
<dbReference type="EMBL" id="JAGPXC010000004">
    <property type="protein sequence ID" value="KAH6653905.1"/>
    <property type="molecule type" value="Genomic_DNA"/>
</dbReference>
<feature type="region of interest" description="Disordered" evidence="1">
    <location>
        <begin position="66"/>
        <end position="107"/>
    </location>
</feature>
<dbReference type="InterPro" id="IPR045030">
    <property type="entry name" value="LYSM1-4"/>
</dbReference>
<dbReference type="Pfam" id="PF01476">
    <property type="entry name" value="LysM"/>
    <property type="match status" value="1"/>
</dbReference>
<comment type="caution">
    <text evidence="3">The sequence shown here is derived from an EMBL/GenBank/DDBJ whole genome shotgun (WGS) entry which is preliminary data.</text>
</comment>
<name>A0A9P8UK01_9PEZI</name>
<dbReference type="AlphaFoldDB" id="A0A9P8UK01"/>
<dbReference type="OrthoDB" id="2107166at2759"/>
<evidence type="ECO:0000256" key="1">
    <source>
        <dbReference type="SAM" id="MobiDB-lite"/>
    </source>
</evidence>
<sequence>MQACCTCATLLSKVPRYSENEKPLPDDRPLGCCPRVICGNCIYKTPRFQNYCPYCQISSVPTRLPQGLKEPPSYNAVAESSRDPFVQAPPPYSAAATKRPDPLDEKSVPLDDEPAEDVLHFLNHDHDSISSLSLRYGVPAGVLRRANNVTSDHLLLGRKTAIIPGEYYKGGVSLSPRPVEGEEEELRKGKIRRFMVACKVSEYDVAVLYLEQTDYDLEAATVAYIADEEWEAGHPVKGKAAAKRGGFGLGRGRSFLRRGGT</sequence>
<organism evidence="3 4">
    <name type="scientific">Truncatella angustata</name>
    <dbReference type="NCBI Taxonomy" id="152316"/>
    <lineage>
        <taxon>Eukaryota</taxon>
        <taxon>Fungi</taxon>
        <taxon>Dikarya</taxon>
        <taxon>Ascomycota</taxon>
        <taxon>Pezizomycotina</taxon>
        <taxon>Sordariomycetes</taxon>
        <taxon>Xylariomycetidae</taxon>
        <taxon>Amphisphaeriales</taxon>
        <taxon>Sporocadaceae</taxon>
        <taxon>Truncatella</taxon>
    </lineage>
</organism>
<dbReference type="PANTHER" id="PTHR20932:SF31">
    <property type="entry name" value="RING-TYPE DOMAIN-CONTAINING PROTEIN"/>
    <property type="match status" value="1"/>
</dbReference>
<feature type="compositionally biased region" description="Basic and acidic residues" evidence="1">
    <location>
        <begin position="98"/>
        <end position="107"/>
    </location>
</feature>
<dbReference type="PANTHER" id="PTHR20932">
    <property type="entry name" value="LYSM AND PUTATIVE PEPTIDOGLYCAN-BINDING DOMAIN-CONTAINING PROTEIN"/>
    <property type="match status" value="1"/>
</dbReference>
<dbReference type="CDD" id="cd00118">
    <property type="entry name" value="LysM"/>
    <property type="match status" value="1"/>
</dbReference>